<dbReference type="CDD" id="cd03441">
    <property type="entry name" value="R_hydratase_like"/>
    <property type="match status" value="1"/>
</dbReference>
<gene>
    <name evidence="2" type="ORF">I6N98_00895</name>
</gene>
<protein>
    <submittedName>
        <fullName evidence="2">MaoC family dehydratase N-terminal domain-containing protein</fullName>
    </submittedName>
</protein>
<sequence>MIDHKHIGTEFAASTLFVDPWRIRFFAKAIGEENPMYFDKKAAAEAGYADIIAPPTFAFSLELEEPASLFSMARDIGADLRFVLHGEQSFRYHCPIVAGDTLTRTATLSDIVDKKGGAMQIVTRHARIVNQHQQLAAELSAQVIVRNPK</sequence>
<dbReference type="AlphaFoldDB" id="A0A7T4R117"/>
<dbReference type="RefSeq" id="WP_198569957.1">
    <property type="nucleotide sequence ID" value="NZ_CP066167.1"/>
</dbReference>
<dbReference type="KEGG" id="snan:I6N98_00895"/>
<dbReference type="Pfam" id="PF13452">
    <property type="entry name" value="FAS1_DH_region"/>
    <property type="match status" value="1"/>
</dbReference>
<dbReference type="Proteomes" id="UP000596063">
    <property type="component" value="Chromosome"/>
</dbReference>
<accession>A0A7T4R117</accession>
<organism evidence="2 3">
    <name type="scientific">Spongiibacter nanhainus</name>
    <dbReference type="NCBI Taxonomy" id="2794344"/>
    <lineage>
        <taxon>Bacteria</taxon>
        <taxon>Pseudomonadati</taxon>
        <taxon>Pseudomonadota</taxon>
        <taxon>Gammaproteobacteria</taxon>
        <taxon>Cellvibrionales</taxon>
        <taxon>Spongiibacteraceae</taxon>
        <taxon>Spongiibacter</taxon>
    </lineage>
</organism>
<dbReference type="InterPro" id="IPR029069">
    <property type="entry name" value="HotDog_dom_sf"/>
</dbReference>
<keyword evidence="3" id="KW-1185">Reference proteome</keyword>
<dbReference type="InterPro" id="IPR039569">
    <property type="entry name" value="FAS1-like_DH_region"/>
</dbReference>
<dbReference type="SUPFAM" id="SSF54637">
    <property type="entry name" value="Thioesterase/thiol ester dehydrase-isomerase"/>
    <property type="match status" value="1"/>
</dbReference>
<dbReference type="Gene3D" id="3.10.129.10">
    <property type="entry name" value="Hotdog Thioesterase"/>
    <property type="match status" value="1"/>
</dbReference>
<reference evidence="2 3" key="1">
    <citation type="submission" date="2020-12" db="EMBL/GenBank/DDBJ databases">
        <authorList>
            <person name="Shan Y."/>
        </authorList>
    </citation>
    <scope>NUCLEOTIDE SEQUENCE [LARGE SCALE GENOMIC DNA]</scope>
    <source>
        <strain evidence="3">csc3.9</strain>
    </source>
</reference>
<evidence type="ECO:0000259" key="1">
    <source>
        <dbReference type="Pfam" id="PF13452"/>
    </source>
</evidence>
<dbReference type="InterPro" id="IPR016709">
    <property type="entry name" value="HadA-like"/>
</dbReference>
<proteinExistence type="predicted"/>
<dbReference type="EMBL" id="CP066167">
    <property type="protein sequence ID" value="QQD18466.1"/>
    <property type="molecule type" value="Genomic_DNA"/>
</dbReference>
<feature type="domain" description="FAS1-like dehydratase" evidence="1">
    <location>
        <begin position="6"/>
        <end position="137"/>
    </location>
</feature>
<name>A0A7T4R117_9GAMM</name>
<evidence type="ECO:0000313" key="2">
    <source>
        <dbReference type="EMBL" id="QQD18466.1"/>
    </source>
</evidence>
<dbReference type="PIRSF" id="PIRSF018072">
    <property type="entry name" value="UCP018072"/>
    <property type="match status" value="1"/>
</dbReference>
<evidence type="ECO:0000313" key="3">
    <source>
        <dbReference type="Proteomes" id="UP000596063"/>
    </source>
</evidence>